<feature type="transmembrane region" description="Helical" evidence="1">
    <location>
        <begin position="81"/>
        <end position="99"/>
    </location>
</feature>
<dbReference type="OrthoDB" id="981524at2"/>
<gene>
    <name evidence="2" type="ORF">DFQ08_103255</name>
</gene>
<reference evidence="2 3" key="1">
    <citation type="submission" date="2018-07" db="EMBL/GenBank/DDBJ databases">
        <title>Genomic Encyclopedia of Type Strains, Phase III (KMG-III): the genomes of soil and plant-associated and newly described type strains.</title>
        <authorList>
            <person name="Whitman W."/>
        </authorList>
    </citation>
    <scope>NUCLEOTIDE SEQUENCE [LARGE SCALE GENOMIC DNA]</scope>
    <source>
        <strain evidence="2 3">CECT 7958</strain>
    </source>
</reference>
<comment type="caution">
    <text evidence="2">The sequence shown here is derived from an EMBL/GenBank/DDBJ whole genome shotgun (WGS) entry which is preliminary data.</text>
</comment>
<evidence type="ECO:0000256" key="1">
    <source>
        <dbReference type="SAM" id="Phobius"/>
    </source>
</evidence>
<proteinExistence type="predicted"/>
<dbReference type="EMBL" id="QPJO01000003">
    <property type="protein sequence ID" value="RCW91425.1"/>
    <property type="molecule type" value="Genomic_DNA"/>
</dbReference>
<organism evidence="2 3">
    <name type="scientific">Winogradskyella arenosi</name>
    <dbReference type="NCBI Taxonomy" id="533325"/>
    <lineage>
        <taxon>Bacteria</taxon>
        <taxon>Pseudomonadati</taxon>
        <taxon>Bacteroidota</taxon>
        <taxon>Flavobacteriia</taxon>
        <taxon>Flavobacteriales</taxon>
        <taxon>Flavobacteriaceae</taxon>
        <taxon>Winogradskyella</taxon>
    </lineage>
</organism>
<name>A0A368ZFR5_9FLAO</name>
<protein>
    <submittedName>
        <fullName evidence="2">Uncharacterized protein</fullName>
    </submittedName>
</protein>
<keyword evidence="1" id="KW-0812">Transmembrane</keyword>
<keyword evidence="1" id="KW-1133">Transmembrane helix</keyword>
<dbReference type="AlphaFoldDB" id="A0A368ZFR5"/>
<sequence length="168" mass="19478">MKNENLHKIKSTGLKTPDHYFESFETDFFERLNKTSTLEAIEQPGFSVPDSYFSDVEVQILNQVEDPKPTPVIPLKPKRSFYYMAGIAASFVLFFSLIFNTKNTVSFDTIDTAIIEGYLYQEEYTNEDFTSLFLSDDISETDFIDLSISDETLDQYFEQIDTEDLIFE</sequence>
<accession>A0A368ZFR5</accession>
<evidence type="ECO:0000313" key="3">
    <source>
        <dbReference type="Proteomes" id="UP000253436"/>
    </source>
</evidence>
<dbReference type="RefSeq" id="WP_114309939.1">
    <property type="nucleotide sequence ID" value="NZ_QPJO01000003.1"/>
</dbReference>
<keyword evidence="3" id="KW-1185">Reference proteome</keyword>
<evidence type="ECO:0000313" key="2">
    <source>
        <dbReference type="EMBL" id="RCW91425.1"/>
    </source>
</evidence>
<keyword evidence="1" id="KW-0472">Membrane</keyword>
<dbReference type="Proteomes" id="UP000253436">
    <property type="component" value="Unassembled WGS sequence"/>
</dbReference>